<evidence type="ECO:0000313" key="2">
    <source>
        <dbReference type="EMBL" id="TJZ62907.1"/>
    </source>
</evidence>
<evidence type="ECO:0000256" key="1">
    <source>
        <dbReference type="SAM" id="SignalP"/>
    </source>
</evidence>
<reference evidence="2 3" key="1">
    <citation type="submission" date="2019-04" db="EMBL/GenBank/DDBJ databases">
        <title>Sphingobacterium olei sp. nov., isolated from oil-contaminated soil.</title>
        <authorList>
            <person name="Liu B."/>
        </authorList>
    </citation>
    <scope>NUCLEOTIDE SEQUENCE [LARGE SCALE GENOMIC DNA]</scope>
    <source>
        <strain evidence="2 3">HAL-9</strain>
    </source>
</reference>
<proteinExistence type="predicted"/>
<gene>
    <name evidence="2" type="ORF">FAZ15_00955</name>
</gene>
<dbReference type="EMBL" id="SUME01000001">
    <property type="protein sequence ID" value="TJZ62907.1"/>
    <property type="molecule type" value="Genomic_DNA"/>
</dbReference>
<dbReference type="OrthoDB" id="1340936at2"/>
<keyword evidence="1" id="KW-0732">Signal</keyword>
<evidence type="ECO:0000313" key="3">
    <source>
        <dbReference type="Proteomes" id="UP000306808"/>
    </source>
</evidence>
<dbReference type="AlphaFoldDB" id="A0A4U0P652"/>
<organism evidence="2 3">
    <name type="scientific">Sphingobacterium olei</name>
    <dbReference type="NCBI Taxonomy" id="2571155"/>
    <lineage>
        <taxon>Bacteria</taxon>
        <taxon>Pseudomonadati</taxon>
        <taxon>Bacteroidota</taxon>
        <taxon>Sphingobacteriia</taxon>
        <taxon>Sphingobacteriales</taxon>
        <taxon>Sphingobacteriaceae</taxon>
        <taxon>Sphingobacterium</taxon>
    </lineage>
</organism>
<protein>
    <recommendedName>
        <fullName evidence="4">Outer membrane protein beta-barrel domain-containing protein</fullName>
    </recommendedName>
</protein>
<sequence length="209" mass="24092">MKTLFLMIGLSLISIEVSAQTKDSTFKYVEVEAGATIPLGNLKNTMNVAPNIGVWVRQPYTEKSIWAFGFSVNFPKKTTFQYINDDYETETKSFSGVIGFRLDKHYTLNKAKNIDIIWSSVLGYGMYLFDDVRARAEYETWSESKKDKEDKPVFIRPFSTIHVGQGLQLRIRDFGLQTRYNYAPYHAFSDIIDNRFGTHSVTVGLFYRQ</sequence>
<accession>A0A4U0P652</accession>
<keyword evidence="3" id="KW-1185">Reference proteome</keyword>
<dbReference type="RefSeq" id="WP_136899239.1">
    <property type="nucleotide sequence ID" value="NZ_SUME01000001.1"/>
</dbReference>
<feature type="chain" id="PRO_5020389031" description="Outer membrane protein beta-barrel domain-containing protein" evidence="1">
    <location>
        <begin position="20"/>
        <end position="209"/>
    </location>
</feature>
<name>A0A4U0P652_9SPHI</name>
<evidence type="ECO:0008006" key="4">
    <source>
        <dbReference type="Google" id="ProtNLM"/>
    </source>
</evidence>
<feature type="signal peptide" evidence="1">
    <location>
        <begin position="1"/>
        <end position="19"/>
    </location>
</feature>
<comment type="caution">
    <text evidence="2">The sequence shown here is derived from an EMBL/GenBank/DDBJ whole genome shotgun (WGS) entry which is preliminary data.</text>
</comment>
<dbReference type="Proteomes" id="UP000306808">
    <property type="component" value="Unassembled WGS sequence"/>
</dbReference>